<organism evidence="11 12">
    <name type="scientific">Bosea massiliensis</name>
    <dbReference type="NCBI Taxonomy" id="151419"/>
    <lineage>
        <taxon>Bacteria</taxon>
        <taxon>Pseudomonadati</taxon>
        <taxon>Pseudomonadota</taxon>
        <taxon>Alphaproteobacteria</taxon>
        <taxon>Hyphomicrobiales</taxon>
        <taxon>Boseaceae</taxon>
        <taxon>Bosea</taxon>
    </lineage>
</organism>
<keyword evidence="5 10" id="KW-0812">Transmembrane</keyword>
<keyword evidence="10" id="KW-1133">Transmembrane helix</keyword>
<keyword evidence="7" id="KW-0998">Cell outer membrane</keyword>
<dbReference type="NCBIfam" id="TIGR01844">
    <property type="entry name" value="type_I_sec_TolC"/>
    <property type="match status" value="1"/>
</dbReference>
<evidence type="ECO:0000256" key="3">
    <source>
        <dbReference type="ARBA" id="ARBA00022448"/>
    </source>
</evidence>
<feature type="transmembrane region" description="Helical" evidence="10">
    <location>
        <begin position="27"/>
        <end position="45"/>
    </location>
</feature>
<comment type="subcellular location">
    <subcellularLocation>
        <location evidence="1">Cell outer membrane</location>
    </subcellularLocation>
</comment>
<feature type="region of interest" description="Disordered" evidence="9">
    <location>
        <begin position="94"/>
        <end position="117"/>
    </location>
</feature>
<dbReference type="Gene3D" id="1.20.1600.10">
    <property type="entry name" value="Outer membrane efflux proteins (OEP)"/>
    <property type="match status" value="1"/>
</dbReference>
<evidence type="ECO:0000256" key="1">
    <source>
        <dbReference type="ARBA" id="ARBA00004442"/>
    </source>
</evidence>
<keyword evidence="8" id="KW-0175">Coiled coil</keyword>
<dbReference type="SUPFAM" id="SSF56954">
    <property type="entry name" value="Outer membrane efflux proteins (OEP)"/>
    <property type="match status" value="1"/>
</dbReference>
<sequence length="502" mass="54527">MTGQASGHRYQRQEQSSPNVGTPDMCIVSWLLPFGLAALVAIVAVSPGSAETLSGALARAYGANPQLNAQRAQVRVVDETVPQALSGYRPRAQLQADGGAQFQRERSRERRSAISGVDGEEELTAQIKRTQRQSTLPRGAELSFEQNLFDGGRTRNSVSQAEVQVLAARETLRNSEQNVLLDAATAYMDVLRDQAVLDLQRTNVKLLEETLYRARERYAAGEVTRTDIAQAEARLASGRAQVNLAAANLNTSRARYRQLIGSEPRSLTPGTPVADKLLPRSAADGMRTALSQHPAIAAALHGVNAAELEVRVVKSALYPAVGLVASISQRYDSEARGDRMRAGSSTLQVTVPIYEGGEIYSRTRQAKESASQRRAEAEVVRDEVRAALSTSWSVLETAKAQIESAQTQIRTSEIVLTGVREEARVGRRTTLDVLNAQQDLLNARVNLATAQRDRVVASYALLLATGRLSARRLGLAVQVYEPTQHSDQVKNLWGGLDTPTGR</sequence>
<evidence type="ECO:0000313" key="12">
    <source>
        <dbReference type="Proteomes" id="UP001596060"/>
    </source>
</evidence>
<evidence type="ECO:0000313" key="11">
    <source>
        <dbReference type="EMBL" id="MFC5506069.1"/>
    </source>
</evidence>
<name>A0ABW0P048_9HYPH</name>
<evidence type="ECO:0000256" key="9">
    <source>
        <dbReference type="SAM" id="MobiDB-lite"/>
    </source>
</evidence>
<dbReference type="Proteomes" id="UP001596060">
    <property type="component" value="Unassembled WGS sequence"/>
</dbReference>
<evidence type="ECO:0000256" key="2">
    <source>
        <dbReference type="ARBA" id="ARBA00007613"/>
    </source>
</evidence>
<proteinExistence type="inferred from homology"/>
<reference evidence="12" key="1">
    <citation type="journal article" date="2019" name="Int. J. Syst. Evol. Microbiol.">
        <title>The Global Catalogue of Microorganisms (GCM) 10K type strain sequencing project: providing services to taxonomists for standard genome sequencing and annotation.</title>
        <authorList>
            <consortium name="The Broad Institute Genomics Platform"/>
            <consortium name="The Broad Institute Genome Sequencing Center for Infectious Disease"/>
            <person name="Wu L."/>
            <person name="Ma J."/>
        </authorList>
    </citation>
    <scope>NUCLEOTIDE SEQUENCE [LARGE SCALE GENOMIC DNA]</scope>
    <source>
        <strain evidence="12">CCUG 43117</strain>
    </source>
</reference>
<keyword evidence="3" id="KW-0813">Transport</keyword>
<evidence type="ECO:0000256" key="5">
    <source>
        <dbReference type="ARBA" id="ARBA00022692"/>
    </source>
</evidence>
<feature type="coiled-coil region" evidence="8">
    <location>
        <begin position="395"/>
        <end position="453"/>
    </location>
</feature>
<dbReference type="InterPro" id="IPR051906">
    <property type="entry name" value="TolC-like"/>
</dbReference>
<evidence type="ECO:0000256" key="8">
    <source>
        <dbReference type="SAM" id="Coils"/>
    </source>
</evidence>
<feature type="compositionally biased region" description="Basic and acidic residues" evidence="9">
    <location>
        <begin position="103"/>
        <end position="112"/>
    </location>
</feature>
<keyword evidence="12" id="KW-1185">Reference proteome</keyword>
<dbReference type="Pfam" id="PF02321">
    <property type="entry name" value="OEP"/>
    <property type="match status" value="2"/>
</dbReference>
<feature type="region of interest" description="Disordered" evidence="9">
    <location>
        <begin position="1"/>
        <end position="20"/>
    </location>
</feature>
<dbReference type="PANTHER" id="PTHR30026">
    <property type="entry name" value="OUTER MEMBRANE PROTEIN TOLC"/>
    <property type="match status" value="1"/>
</dbReference>
<dbReference type="PANTHER" id="PTHR30026:SF22">
    <property type="entry name" value="OUTER MEMBRANE EFFLUX PROTEIN"/>
    <property type="match status" value="1"/>
</dbReference>
<evidence type="ECO:0000256" key="4">
    <source>
        <dbReference type="ARBA" id="ARBA00022452"/>
    </source>
</evidence>
<evidence type="ECO:0000256" key="10">
    <source>
        <dbReference type="SAM" id="Phobius"/>
    </source>
</evidence>
<dbReference type="EMBL" id="JBHSLU010000033">
    <property type="protein sequence ID" value="MFC5506069.1"/>
    <property type="molecule type" value="Genomic_DNA"/>
</dbReference>
<evidence type="ECO:0000256" key="7">
    <source>
        <dbReference type="ARBA" id="ARBA00023237"/>
    </source>
</evidence>
<dbReference type="InterPro" id="IPR010130">
    <property type="entry name" value="T1SS_OMP_TolC"/>
</dbReference>
<accession>A0ABW0P048</accession>
<keyword evidence="4" id="KW-1134">Transmembrane beta strand</keyword>
<gene>
    <name evidence="11" type="ORF">ACFPN9_12455</name>
</gene>
<dbReference type="RefSeq" id="WP_377817132.1">
    <property type="nucleotide sequence ID" value="NZ_JBHSLU010000033.1"/>
</dbReference>
<comment type="caution">
    <text evidence="11">The sequence shown here is derived from an EMBL/GenBank/DDBJ whole genome shotgun (WGS) entry which is preliminary data.</text>
</comment>
<comment type="similarity">
    <text evidence="2">Belongs to the outer membrane factor (OMF) (TC 1.B.17) family.</text>
</comment>
<dbReference type="InterPro" id="IPR003423">
    <property type="entry name" value="OMP_efflux"/>
</dbReference>
<evidence type="ECO:0000256" key="6">
    <source>
        <dbReference type="ARBA" id="ARBA00023136"/>
    </source>
</evidence>
<protein>
    <submittedName>
        <fullName evidence="11">TolC family outer membrane protein</fullName>
    </submittedName>
</protein>
<keyword evidence="6 10" id="KW-0472">Membrane</keyword>